<sequence>MSNNPFYKKKVTCPICLIEFETTLVKSHKCIPSDRDTDFCNYYSDVIPYLYDIWVCPQCYYAAPKSIFNKIKKDEINAIAEILAKSNLKLNPLGERKPKQALIYFKLALLCMSYREVPASTIAGVCLKTAWIYRLLKDSEKEEEYLKKAIKFYKKAFSTESFPIGNLTEIHLIYLLGELHRRIKEFPEAIQWFDKVVKNPLASTEPAIVKMARDQWALAKKEYDQFKKEVAATTTKS</sequence>
<dbReference type="Gene3D" id="1.25.40.10">
    <property type="entry name" value="Tetratricopeptide repeat domain"/>
    <property type="match status" value="1"/>
</dbReference>
<gene>
    <name evidence="1" type="ORF">BBF96_09365</name>
</gene>
<evidence type="ECO:0000313" key="2">
    <source>
        <dbReference type="Proteomes" id="UP000267250"/>
    </source>
</evidence>
<dbReference type="AlphaFoldDB" id="A0A3Q9HQZ3"/>
<evidence type="ECO:0000313" key="1">
    <source>
        <dbReference type="EMBL" id="AZR73579.1"/>
    </source>
</evidence>
<dbReference type="InterPro" id="IPR018708">
    <property type="entry name" value="DUF2225"/>
</dbReference>
<dbReference type="EMBL" id="CP016379">
    <property type="protein sequence ID" value="AZR73579.1"/>
    <property type="molecule type" value="Genomic_DNA"/>
</dbReference>
<dbReference type="RefSeq" id="WP_127016918.1">
    <property type="nucleotide sequence ID" value="NZ_CP016379.1"/>
</dbReference>
<proteinExistence type="predicted"/>
<dbReference type="InterPro" id="IPR011990">
    <property type="entry name" value="TPR-like_helical_dom_sf"/>
</dbReference>
<dbReference type="SUPFAM" id="SSF81901">
    <property type="entry name" value="HCP-like"/>
    <property type="match status" value="1"/>
</dbReference>
<reference evidence="1 2" key="1">
    <citation type="submission" date="2016-07" db="EMBL/GenBank/DDBJ databases">
        <title>Genome and transcriptome analysis of iron-reducing fermentative bacteria Anoxybacter fermentans.</title>
        <authorList>
            <person name="Zeng X."/>
            <person name="Shao Z."/>
        </authorList>
    </citation>
    <scope>NUCLEOTIDE SEQUENCE [LARGE SCALE GENOMIC DNA]</scope>
    <source>
        <strain evidence="1 2">DY22613</strain>
    </source>
</reference>
<name>A0A3Q9HQZ3_9FIRM</name>
<accession>A0A3Q9HQZ3</accession>
<dbReference type="Proteomes" id="UP000267250">
    <property type="component" value="Chromosome"/>
</dbReference>
<keyword evidence="2" id="KW-1185">Reference proteome</keyword>
<evidence type="ECO:0008006" key="3">
    <source>
        <dbReference type="Google" id="ProtNLM"/>
    </source>
</evidence>
<protein>
    <recommendedName>
        <fullName evidence="3">DUF2225 domain-containing protein</fullName>
    </recommendedName>
</protein>
<dbReference type="KEGG" id="aft:BBF96_09365"/>
<dbReference type="Pfam" id="PF09986">
    <property type="entry name" value="DUF2225"/>
    <property type="match status" value="1"/>
</dbReference>
<dbReference type="OrthoDB" id="9780343at2"/>
<organism evidence="1 2">
    <name type="scientific">Anoxybacter fermentans</name>
    <dbReference type="NCBI Taxonomy" id="1323375"/>
    <lineage>
        <taxon>Bacteria</taxon>
        <taxon>Bacillati</taxon>
        <taxon>Bacillota</taxon>
        <taxon>Clostridia</taxon>
        <taxon>Halanaerobiales</taxon>
        <taxon>Anoxybacter</taxon>
    </lineage>
</organism>